<gene>
    <name evidence="4" type="primary">truD</name>
    <name evidence="6" type="ORF">SAMN04488509_10884</name>
</gene>
<dbReference type="NCBIfam" id="NF002153">
    <property type="entry name" value="PRK00984.1-2"/>
    <property type="match status" value="1"/>
</dbReference>
<feature type="domain" description="TRUD" evidence="5">
    <location>
        <begin position="155"/>
        <end position="300"/>
    </location>
</feature>
<evidence type="ECO:0000256" key="4">
    <source>
        <dbReference type="HAMAP-Rule" id="MF_01082"/>
    </source>
</evidence>
<evidence type="ECO:0000256" key="2">
    <source>
        <dbReference type="ARBA" id="ARBA00022694"/>
    </source>
</evidence>
<proteinExistence type="inferred from homology"/>
<evidence type="ECO:0000256" key="1">
    <source>
        <dbReference type="ARBA" id="ARBA00007953"/>
    </source>
</evidence>
<evidence type="ECO:0000313" key="7">
    <source>
        <dbReference type="Proteomes" id="UP000199603"/>
    </source>
</evidence>
<dbReference type="Pfam" id="PF01142">
    <property type="entry name" value="TruD"/>
    <property type="match status" value="2"/>
</dbReference>
<dbReference type="EMBL" id="FNAG01000008">
    <property type="protein sequence ID" value="SDD84133.1"/>
    <property type="molecule type" value="Genomic_DNA"/>
</dbReference>
<dbReference type="GO" id="GO:0160150">
    <property type="term" value="F:tRNA pseudouridine(13) synthase activity"/>
    <property type="evidence" value="ECO:0007669"/>
    <property type="project" value="UniProtKB-EC"/>
</dbReference>
<evidence type="ECO:0000259" key="5">
    <source>
        <dbReference type="PROSITE" id="PS50984"/>
    </source>
</evidence>
<protein>
    <recommendedName>
        <fullName evidence="4">tRNA pseudouridine synthase D</fullName>
        <ecNumber evidence="4">5.4.99.27</ecNumber>
    </recommendedName>
    <alternativeName>
        <fullName evidence="4">tRNA pseudouridine(13) synthase</fullName>
    </alternativeName>
    <alternativeName>
        <fullName evidence="4">tRNA pseudouridylate synthase D</fullName>
    </alternativeName>
    <alternativeName>
        <fullName evidence="4">tRNA-uridine isomerase D</fullName>
    </alternativeName>
</protein>
<comment type="function">
    <text evidence="4">Responsible for synthesis of pseudouridine from uracil-13 in transfer RNAs.</text>
</comment>
<dbReference type="HAMAP" id="MF_01082">
    <property type="entry name" value="TruD"/>
    <property type="match status" value="1"/>
</dbReference>
<dbReference type="GO" id="GO:0031119">
    <property type="term" value="P:tRNA pseudouridine synthesis"/>
    <property type="evidence" value="ECO:0007669"/>
    <property type="project" value="UniProtKB-UniRule"/>
</dbReference>
<dbReference type="GO" id="GO:0005829">
    <property type="term" value="C:cytosol"/>
    <property type="evidence" value="ECO:0007669"/>
    <property type="project" value="TreeGrafter"/>
</dbReference>
<dbReference type="InterPro" id="IPR011760">
    <property type="entry name" value="PsdUridine_synth_TruD_insert"/>
</dbReference>
<dbReference type="Proteomes" id="UP000199603">
    <property type="component" value="Unassembled WGS sequence"/>
</dbReference>
<comment type="similarity">
    <text evidence="1 4">Belongs to the pseudouridine synthase TruD family.</text>
</comment>
<keyword evidence="7" id="KW-1185">Reference proteome</keyword>
<sequence>MSAVPERPRALGDAVLSARIRERPEDFRVDEVLGFAPGGGGEHLFVCIEKRQANTGWIAKQLAKWAGIAPMGVGYAGLKDRHAVTRQWFSLHLPKRIAPATAFEDAEAVLIEQAWHNRKLPRGALKGNRFHLRLRGVDGAREAIEQRLADIAARGVPNYFGAQRFGRDGRNLQAAEAMFAGRRVDRDERSILLSSARSAIFNAVLAARVQRGDWDRLVEGEVCMLDGSHSVFGPEPITPDLVERAQRMDIHPTGPLWGSGALRCAGGLAELETDCATQFEALRAGLESVDLKQERRALRLPVRELQWRFEDAQTLEIAFFLPAGAFATSVLEALGEITDVAGRGGE</sequence>
<dbReference type="GO" id="GO:0003723">
    <property type="term" value="F:RNA binding"/>
    <property type="evidence" value="ECO:0007669"/>
    <property type="project" value="InterPro"/>
</dbReference>
<dbReference type="InterPro" id="IPR001656">
    <property type="entry name" value="PsdUridine_synth_TruD"/>
</dbReference>
<dbReference type="Gene3D" id="3.30.2340.10">
    <property type="entry name" value="TruD, insertion domain"/>
    <property type="match status" value="1"/>
</dbReference>
<dbReference type="InterPro" id="IPR043165">
    <property type="entry name" value="TruD_insert_sf"/>
</dbReference>
<dbReference type="Gene3D" id="3.30.2350.20">
    <property type="entry name" value="TruD, catalytic domain"/>
    <property type="match status" value="1"/>
</dbReference>
<dbReference type="PANTHER" id="PTHR47811:SF1">
    <property type="entry name" value="TRNA PSEUDOURIDINE SYNTHASE D"/>
    <property type="match status" value="1"/>
</dbReference>
<dbReference type="PROSITE" id="PS01268">
    <property type="entry name" value="UPF0024"/>
    <property type="match status" value="1"/>
</dbReference>
<evidence type="ECO:0000256" key="3">
    <source>
        <dbReference type="ARBA" id="ARBA00023235"/>
    </source>
</evidence>
<dbReference type="PROSITE" id="PS50984">
    <property type="entry name" value="TRUD"/>
    <property type="match status" value="1"/>
</dbReference>
<keyword evidence="3 4" id="KW-0413">Isomerase</keyword>
<dbReference type="SUPFAM" id="SSF55120">
    <property type="entry name" value="Pseudouridine synthase"/>
    <property type="match status" value="1"/>
</dbReference>
<dbReference type="EC" id="5.4.99.27" evidence="4"/>
<comment type="catalytic activity">
    <reaction evidence="4">
        <text>uridine(13) in tRNA = pseudouridine(13) in tRNA</text>
        <dbReference type="Rhea" id="RHEA:42540"/>
        <dbReference type="Rhea" id="RHEA-COMP:10105"/>
        <dbReference type="Rhea" id="RHEA-COMP:10106"/>
        <dbReference type="ChEBI" id="CHEBI:65314"/>
        <dbReference type="ChEBI" id="CHEBI:65315"/>
        <dbReference type="EC" id="5.4.99.27"/>
    </reaction>
</comment>
<dbReference type="InterPro" id="IPR050170">
    <property type="entry name" value="TruD_pseudoU_synthase"/>
</dbReference>
<dbReference type="InterPro" id="IPR020119">
    <property type="entry name" value="PsdUridine_synth_TruD_CS"/>
</dbReference>
<dbReference type="CDD" id="cd02575">
    <property type="entry name" value="PseudoU_synth_EcTruD"/>
    <property type="match status" value="1"/>
</dbReference>
<dbReference type="RefSeq" id="WP_091243525.1">
    <property type="nucleotide sequence ID" value="NZ_FNAG01000008.1"/>
</dbReference>
<feature type="active site" description="Nucleophile" evidence="4">
    <location>
        <position position="80"/>
    </location>
</feature>
<reference evidence="6 7" key="1">
    <citation type="submission" date="2016-10" db="EMBL/GenBank/DDBJ databases">
        <authorList>
            <person name="de Groot N.N."/>
        </authorList>
    </citation>
    <scope>NUCLEOTIDE SEQUENCE [LARGE SCALE GENOMIC DNA]</scope>
    <source>
        <strain evidence="6 7">DSM 16957</strain>
    </source>
</reference>
<dbReference type="STRING" id="265719.SAMN04488509_10884"/>
<dbReference type="OrthoDB" id="1550679at2"/>
<keyword evidence="2 4" id="KW-0819">tRNA processing</keyword>
<organism evidence="6 7">
    <name type="scientific">Aquimonas voraii</name>
    <dbReference type="NCBI Taxonomy" id="265719"/>
    <lineage>
        <taxon>Bacteria</taxon>
        <taxon>Pseudomonadati</taxon>
        <taxon>Pseudomonadota</taxon>
        <taxon>Gammaproteobacteria</taxon>
        <taxon>Lysobacterales</taxon>
        <taxon>Lysobacteraceae</taxon>
        <taxon>Aquimonas</taxon>
    </lineage>
</organism>
<dbReference type="InterPro" id="IPR020103">
    <property type="entry name" value="PsdUridine_synth_cat_dom_sf"/>
</dbReference>
<evidence type="ECO:0000313" key="6">
    <source>
        <dbReference type="EMBL" id="SDD84133.1"/>
    </source>
</evidence>
<dbReference type="PANTHER" id="PTHR47811">
    <property type="entry name" value="TRNA PSEUDOURIDINE SYNTHASE D"/>
    <property type="match status" value="1"/>
</dbReference>
<name>A0A1G6Y2G4_9GAMM</name>
<dbReference type="InterPro" id="IPR042214">
    <property type="entry name" value="TruD_catalytic"/>
</dbReference>
<accession>A0A1G6Y2G4</accession>
<dbReference type="AlphaFoldDB" id="A0A1G6Y2G4"/>